<evidence type="ECO:0000313" key="1">
    <source>
        <dbReference type="EMBL" id="CAH2207661.1"/>
    </source>
</evidence>
<gene>
    <name evidence="1" type="primary">jg14654</name>
    <name evidence="1" type="ORF">PAEG_LOCUS281</name>
</gene>
<organism evidence="1 2">
    <name type="scientific">Pararge aegeria aegeria</name>
    <dbReference type="NCBI Taxonomy" id="348720"/>
    <lineage>
        <taxon>Eukaryota</taxon>
        <taxon>Metazoa</taxon>
        <taxon>Ecdysozoa</taxon>
        <taxon>Arthropoda</taxon>
        <taxon>Hexapoda</taxon>
        <taxon>Insecta</taxon>
        <taxon>Pterygota</taxon>
        <taxon>Neoptera</taxon>
        <taxon>Endopterygota</taxon>
        <taxon>Lepidoptera</taxon>
        <taxon>Glossata</taxon>
        <taxon>Ditrysia</taxon>
        <taxon>Papilionoidea</taxon>
        <taxon>Nymphalidae</taxon>
        <taxon>Satyrinae</taxon>
        <taxon>Satyrini</taxon>
        <taxon>Parargina</taxon>
        <taxon>Pararge</taxon>
    </lineage>
</organism>
<name>A0A8S4QGY1_9NEOP</name>
<proteinExistence type="predicted"/>
<accession>A0A8S4QGY1</accession>
<evidence type="ECO:0000313" key="2">
    <source>
        <dbReference type="Proteomes" id="UP000838756"/>
    </source>
</evidence>
<dbReference type="OrthoDB" id="5419617at2759"/>
<comment type="caution">
    <text evidence="1">The sequence shown here is derived from an EMBL/GenBank/DDBJ whole genome shotgun (WGS) entry which is preliminary data.</text>
</comment>
<protein>
    <submittedName>
        <fullName evidence="1">Jg14654 protein</fullName>
    </submittedName>
</protein>
<keyword evidence="2" id="KW-1185">Reference proteome</keyword>
<dbReference type="EMBL" id="CAKXAJ010000900">
    <property type="protein sequence ID" value="CAH2207661.1"/>
    <property type="molecule type" value="Genomic_DNA"/>
</dbReference>
<feature type="non-terminal residue" evidence="1">
    <location>
        <position position="1"/>
    </location>
</feature>
<dbReference type="Proteomes" id="UP000838756">
    <property type="component" value="Unassembled WGS sequence"/>
</dbReference>
<dbReference type="AlphaFoldDB" id="A0A8S4QGY1"/>
<reference evidence="1" key="1">
    <citation type="submission" date="2022-03" db="EMBL/GenBank/DDBJ databases">
        <authorList>
            <person name="Lindestad O."/>
        </authorList>
    </citation>
    <scope>NUCLEOTIDE SEQUENCE</scope>
</reference>
<sequence length="54" mass="5947">SMQGTEETSIHVMLQRNRVAEQPAVYLGSSATLHEALGDLGALLSFWCELGWLE</sequence>